<comment type="caution">
    <text evidence="1">The sequence shown here is derived from an EMBL/GenBank/DDBJ whole genome shotgun (WGS) entry which is preliminary data.</text>
</comment>
<sequence>MTTANDPAARFRSENRLLVKGDRSFRLPPFRKGDVLSKLFAKSFTKNFHDFRVVSAPAFSGSL</sequence>
<dbReference type="Proteomes" id="UP000247609">
    <property type="component" value="Unassembled WGS sequence"/>
</dbReference>
<gene>
    <name evidence="1" type="ORF">CFR71_06385</name>
</gene>
<organism evidence="1 2">
    <name type="scientific">Novacetimonas pomaceti</name>
    <dbReference type="NCBI Taxonomy" id="2021998"/>
    <lineage>
        <taxon>Bacteria</taxon>
        <taxon>Pseudomonadati</taxon>
        <taxon>Pseudomonadota</taxon>
        <taxon>Alphaproteobacteria</taxon>
        <taxon>Acetobacterales</taxon>
        <taxon>Acetobacteraceae</taxon>
        <taxon>Novacetimonas</taxon>
    </lineage>
</organism>
<evidence type="ECO:0000313" key="2">
    <source>
        <dbReference type="Proteomes" id="UP000247609"/>
    </source>
</evidence>
<proteinExistence type="predicted"/>
<dbReference type="EMBL" id="NOXG01000004">
    <property type="protein sequence ID" value="PYD75993.1"/>
    <property type="molecule type" value="Genomic_DNA"/>
</dbReference>
<protein>
    <submittedName>
        <fullName evidence="1">Uncharacterized protein</fullName>
    </submittedName>
</protein>
<dbReference type="AlphaFoldDB" id="A0A318QTD0"/>
<accession>A0A318QTD0</accession>
<evidence type="ECO:0000313" key="1">
    <source>
        <dbReference type="EMBL" id="PYD75993.1"/>
    </source>
</evidence>
<reference evidence="1 2" key="1">
    <citation type="submission" date="2017-07" db="EMBL/GenBank/DDBJ databases">
        <title>A draft genome sequence of Komagataeibacter sp. T5K1.</title>
        <authorList>
            <person name="Skraban J."/>
            <person name="Cleenwerck I."/>
            <person name="Vandamme P."/>
            <person name="Trcek J."/>
        </authorList>
    </citation>
    <scope>NUCLEOTIDE SEQUENCE [LARGE SCALE GENOMIC DNA]</scope>
    <source>
        <strain evidence="1 2">T5K1</strain>
    </source>
</reference>
<name>A0A318QTD0_9PROT</name>